<dbReference type="Proteomes" id="UP000261620">
    <property type="component" value="Unplaced"/>
</dbReference>
<dbReference type="Gene3D" id="3.30.70.1820">
    <property type="entry name" value="L1 transposable element, RRM domain"/>
    <property type="match status" value="1"/>
</dbReference>
<sequence>EGVFTKERNLRSSTSQLGSRVTEAETTIYDLEDASNSRGTSIDSAISNLKKFQDKVRYLDAGSDFVLNILVEKLGLDVEAGCELERTHRIGPKLDDGRSRHILAHFLRFNAREAIVRAARKKRRVEWQGIRISFFQDLFRDVLQQRRKFDTVKKQFQKRGMSYSIKTLHALTQSRPLLPKLVMSSLIIIQYSLSHRRHGEPHIRPWA</sequence>
<evidence type="ECO:0000313" key="2">
    <source>
        <dbReference type="Proteomes" id="UP000261620"/>
    </source>
</evidence>
<evidence type="ECO:0008006" key="3">
    <source>
        <dbReference type="Google" id="ProtNLM"/>
    </source>
</evidence>
<keyword evidence="2" id="KW-1185">Reference proteome</keyword>
<protein>
    <recommendedName>
        <fullName evidence="3">L1 transposable element RRM domain-containing protein</fullName>
    </recommendedName>
</protein>
<dbReference type="AlphaFoldDB" id="A0A3Q4AZF9"/>
<dbReference type="PANTHER" id="PTHR11505">
    <property type="entry name" value="L1 TRANSPOSABLE ELEMENT-RELATED"/>
    <property type="match status" value="1"/>
</dbReference>
<dbReference type="InterPro" id="IPR004244">
    <property type="entry name" value="Transposase_22"/>
</dbReference>
<reference evidence="1" key="2">
    <citation type="submission" date="2025-09" db="UniProtKB">
        <authorList>
            <consortium name="Ensembl"/>
        </authorList>
    </citation>
    <scope>IDENTIFICATION</scope>
</reference>
<organism evidence="1 2">
    <name type="scientific">Mola mola</name>
    <name type="common">Ocean sunfish</name>
    <name type="synonym">Tetraodon mola</name>
    <dbReference type="NCBI Taxonomy" id="94237"/>
    <lineage>
        <taxon>Eukaryota</taxon>
        <taxon>Metazoa</taxon>
        <taxon>Chordata</taxon>
        <taxon>Craniata</taxon>
        <taxon>Vertebrata</taxon>
        <taxon>Euteleostomi</taxon>
        <taxon>Actinopterygii</taxon>
        <taxon>Neopterygii</taxon>
        <taxon>Teleostei</taxon>
        <taxon>Neoteleostei</taxon>
        <taxon>Acanthomorphata</taxon>
        <taxon>Eupercaria</taxon>
        <taxon>Tetraodontiformes</taxon>
        <taxon>Molidae</taxon>
        <taxon>Mola</taxon>
    </lineage>
</organism>
<reference evidence="1" key="1">
    <citation type="submission" date="2025-08" db="UniProtKB">
        <authorList>
            <consortium name="Ensembl"/>
        </authorList>
    </citation>
    <scope>IDENTIFICATION</scope>
</reference>
<accession>A0A3Q4AZF9</accession>
<dbReference type="Ensembl" id="ENSMMOT00000010540.1">
    <property type="protein sequence ID" value="ENSMMOP00000010360.1"/>
    <property type="gene ID" value="ENSMMOG00000007991.1"/>
</dbReference>
<proteinExistence type="predicted"/>
<dbReference type="STRING" id="94237.ENSMMOP00000010360"/>
<name>A0A3Q4AZF9_MOLML</name>
<evidence type="ECO:0000313" key="1">
    <source>
        <dbReference type="Ensembl" id="ENSMMOP00000010360.1"/>
    </source>
</evidence>
<dbReference type="OMA" id="CELERTH"/>